<evidence type="ECO:0000256" key="2">
    <source>
        <dbReference type="SAM" id="SignalP"/>
    </source>
</evidence>
<protein>
    <submittedName>
        <fullName evidence="3">Uncharacterized protein</fullName>
    </submittedName>
</protein>
<dbReference type="PROSITE" id="PS51257">
    <property type="entry name" value="PROKAR_LIPOPROTEIN"/>
    <property type="match status" value="1"/>
</dbReference>
<keyword evidence="2" id="KW-0732">Signal</keyword>
<comment type="caution">
    <text evidence="3">The sequence shown here is derived from an EMBL/GenBank/DDBJ whole genome shotgun (WGS) entry which is preliminary data.</text>
</comment>
<evidence type="ECO:0000256" key="1">
    <source>
        <dbReference type="SAM" id="MobiDB-lite"/>
    </source>
</evidence>
<evidence type="ECO:0000313" key="4">
    <source>
        <dbReference type="Proteomes" id="UP000239415"/>
    </source>
</evidence>
<dbReference type="RefSeq" id="WP_106317960.1">
    <property type="nucleotide sequence ID" value="NZ_BOMO01000022.1"/>
</dbReference>
<feature type="region of interest" description="Disordered" evidence="1">
    <location>
        <begin position="22"/>
        <end position="53"/>
    </location>
</feature>
<sequence>MRRFLTATCLVALVSTTGACAGTTGTTTSPGASPAIGATAAPPASAPASAGTATAGNSQAVCTSAKTLINDSDLDALGQQLGALATAHQTKNADAQATAEKAIKNQAGTWAQELGQLQQQADDPGLRTTLGELSTSLTALASTESLDGVKSVEQAGLTVLTLGTGLDKLKKACG</sequence>
<evidence type="ECO:0000313" key="3">
    <source>
        <dbReference type="EMBL" id="PRX22927.1"/>
    </source>
</evidence>
<proteinExistence type="predicted"/>
<keyword evidence="4" id="KW-1185">Reference proteome</keyword>
<organism evidence="3 4">
    <name type="scientific">Actinoplanes italicus</name>
    <dbReference type="NCBI Taxonomy" id="113567"/>
    <lineage>
        <taxon>Bacteria</taxon>
        <taxon>Bacillati</taxon>
        <taxon>Actinomycetota</taxon>
        <taxon>Actinomycetes</taxon>
        <taxon>Micromonosporales</taxon>
        <taxon>Micromonosporaceae</taxon>
        <taxon>Actinoplanes</taxon>
    </lineage>
</organism>
<feature type="chain" id="PRO_5015393405" evidence="2">
    <location>
        <begin position="22"/>
        <end position="174"/>
    </location>
</feature>
<dbReference type="Proteomes" id="UP000239415">
    <property type="component" value="Unassembled WGS sequence"/>
</dbReference>
<gene>
    <name evidence="3" type="ORF">CLV67_104455</name>
</gene>
<dbReference type="EMBL" id="PVMZ01000004">
    <property type="protein sequence ID" value="PRX22927.1"/>
    <property type="molecule type" value="Genomic_DNA"/>
</dbReference>
<name>A0A2T0KI57_9ACTN</name>
<feature type="signal peptide" evidence="2">
    <location>
        <begin position="1"/>
        <end position="21"/>
    </location>
</feature>
<accession>A0A2T0KI57</accession>
<reference evidence="3 4" key="1">
    <citation type="submission" date="2018-03" db="EMBL/GenBank/DDBJ databases">
        <title>Genomic Encyclopedia of Archaeal and Bacterial Type Strains, Phase II (KMG-II): from individual species to whole genera.</title>
        <authorList>
            <person name="Goeker M."/>
        </authorList>
    </citation>
    <scope>NUCLEOTIDE SEQUENCE [LARGE SCALE GENOMIC DNA]</scope>
    <source>
        <strain evidence="3 4">DSM 43146</strain>
    </source>
</reference>
<dbReference type="AlphaFoldDB" id="A0A2T0KI57"/>